<evidence type="ECO:0000259" key="12">
    <source>
        <dbReference type="Pfam" id="PF00723"/>
    </source>
</evidence>
<evidence type="ECO:0000256" key="11">
    <source>
        <dbReference type="ARBA" id="ARBA00060615"/>
    </source>
</evidence>
<dbReference type="InterPro" id="IPR011613">
    <property type="entry name" value="GH15-like"/>
</dbReference>
<dbReference type="eggNOG" id="COG3387">
    <property type="taxonomic scope" value="Bacteria"/>
</dbReference>
<dbReference type="InterPro" id="IPR008928">
    <property type="entry name" value="6-hairpin_glycosidase_sf"/>
</dbReference>
<comment type="pathway">
    <text evidence="11">Glycan degradation; trehalose degradation; D-glucose from alpha,alpha-trehalose: step 1/1.</text>
</comment>
<evidence type="ECO:0000256" key="6">
    <source>
        <dbReference type="ARBA" id="ARBA00023277"/>
    </source>
</evidence>
<dbReference type="InterPro" id="IPR045582">
    <property type="entry name" value="Trehalase-like_N"/>
</dbReference>
<evidence type="ECO:0000256" key="3">
    <source>
        <dbReference type="ARBA" id="ARBA00012757"/>
    </source>
</evidence>
<dbReference type="Pfam" id="PF00723">
    <property type="entry name" value="Glyco_hydro_15"/>
    <property type="match status" value="1"/>
</dbReference>
<dbReference type="STRING" id="1297742.A176_007118"/>
<sequence length="597" mass="67781">MAAPIEDHALIGDTHSAALVAKDGTIDWLCWPRFDSDACFSALLGCERHGFWRITPDVPVRRVHRRYVRDTLVLETEFHTDTGAVRLCDFMPLREDTPRLVRIVEALSGEVPLHMEFAPCFGYGDRTPWARLIPGGVSTKAGPDALYLATDLPLRMERSHVLADFRVPERQQQAFVLSWHPSHLLPPRQPQAAHLLREDTLRWWRAWAHQCLHQSRWRPQVMRSLITLKALTYSPTGGLVAAPTTSLPERLGGVRNWDYRFCWLRDATLTLLTLLDAGYTQEAQSWRDWLLRAVAGEPDELQILYGLAGERRVTELELRWLPGYEGSRPVRIGNAAVSQFQLDVFGEIADCLYHALRHGVCSDDEAWDVSVHLLRFVEDHWTEPDEGIWEVRGGRQQFTHSKVMAWVAMDRMVKTAQLRGMRGAQVDHWVALRARMHAEICARGYDARRNTFTQAFGSEALDASLLLIPLVGFLPPEDPRARGTVEAIERELSYEGLVRRYHTHKTRDGLPPGEGVFLACSFWLADALAMMGREHEARERFEHLLSLCNDVGLLSEEYDPTARRMTGNFPQAFSHLALVGTAMNLARGDGPGQQRSQ</sequence>
<accession>A0A0H4X3G8</accession>
<proteinExistence type="inferred from homology"/>
<dbReference type="AlphaFoldDB" id="A0A0H4X3G8"/>
<feature type="domain" description="Trehalase-like N-terminal" evidence="13">
    <location>
        <begin position="2"/>
        <end position="125"/>
    </location>
</feature>
<dbReference type="PATRIC" id="fig|1297742.4.peg.7232"/>
<evidence type="ECO:0000256" key="7">
    <source>
        <dbReference type="ARBA" id="ARBA00023295"/>
    </source>
</evidence>
<evidence type="ECO:0000256" key="8">
    <source>
        <dbReference type="ARBA" id="ARBA00030473"/>
    </source>
</evidence>
<dbReference type="EC" id="3.2.1.28" evidence="3"/>
<dbReference type="InterPro" id="IPR012341">
    <property type="entry name" value="6hp_glycosidase-like_sf"/>
</dbReference>
<evidence type="ECO:0000256" key="1">
    <source>
        <dbReference type="ARBA" id="ARBA00001576"/>
    </source>
</evidence>
<protein>
    <recommendedName>
        <fullName evidence="4">Trehalase</fullName>
        <ecNumber evidence="3">3.2.1.28</ecNumber>
    </recommendedName>
    <alternativeName>
        <fullName evidence="8">Alpha,alpha-trehalase</fullName>
    </alternativeName>
    <alternativeName>
        <fullName evidence="9">Alpha,alpha-trehalose glucohydrolase</fullName>
    </alternativeName>
</protein>
<gene>
    <name evidence="14" type="ORF">A176_007118</name>
</gene>
<organism evidence="14 15">
    <name type="scientific">Pseudomyxococcus hansupus</name>
    <dbReference type="NCBI Taxonomy" id="1297742"/>
    <lineage>
        <taxon>Bacteria</taxon>
        <taxon>Pseudomonadati</taxon>
        <taxon>Myxococcota</taxon>
        <taxon>Myxococcia</taxon>
        <taxon>Myxococcales</taxon>
        <taxon>Cystobacterineae</taxon>
        <taxon>Myxococcaceae</taxon>
        <taxon>Pseudomyxococcus</taxon>
    </lineage>
</organism>
<dbReference type="KEGG" id="mym:A176_007118"/>
<dbReference type="Gene3D" id="1.50.10.10">
    <property type="match status" value="1"/>
</dbReference>
<evidence type="ECO:0000256" key="5">
    <source>
        <dbReference type="ARBA" id="ARBA00022801"/>
    </source>
</evidence>
<dbReference type="Pfam" id="PF19291">
    <property type="entry name" value="TREH_N"/>
    <property type="match status" value="1"/>
</dbReference>
<evidence type="ECO:0000313" key="15">
    <source>
        <dbReference type="Proteomes" id="UP000009026"/>
    </source>
</evidence>
<keyword evidence="5" id="KW-0378">Hydrolase</keyword>
<keyword evidence="15" id="KW-1185">Reference proteome</keyword>
<evidence type="ECO:0000256" key="4">
    <source>
        <dbReference type="ARBA" id="ARBA00019905"/>
    </source>
</evidence>
<reference evidence="14 15" key="1">
    <citation type="journal article" date="2016" name="PLoS ONE">
        <title>Complete Genome Sequence and Comparative Genomics of a Novel Myxobacterium Myxococcus hansupus.</title>
        <authorList>
            <person name="Sharma G."/>
            <person name="Narwani T."/>
            <person name="Subramanian S."/>
        </authorList>
    </citation>
    <scope>NUCLEOTIDE SEQUENCE [LARGE SCALE GENOMIC DNA]</scope>
    <source>
        <strain evidence="15">mixupus</strain>
    </source>
</reference>
<dbReference type="FunFam" id="1.50.10.10:FF:000005">
    <property type="entry name" value="Glycosyl hydrolase, glucoamylase"/>
    <property type="match status" value="1"/>
</dbReference>
<name>A0A0H4X3G8_9BACT</name>
<evidence type="ECO:0000256" key="9">
    <source>
        <dbReference type="ARBA" id="ARBA00031637"/>
    </source>
</evidence>
<keyword evidence="7" id="KW-0326">Glycosidase</keyword>
<keyword evidence="6" id="KW-0119">Carbohydrate metabolism</keyword>
<comment type="similarity">
    <text evidence="2">Belongs to the glycosyl hydrolase 15 family.</text>
</comment>
<dbReference type="OrthoDB" id="3902805at2"/>
<evidence type="ECO:0000259" key="13">
    <source>
        <dbReference type="Pfam" id="PF19291"/>
    </source>
</evidence>
<comment type="cofactor">
    <cofactor evidence="10">
        <name>phosphate</name>
        <dbReference type="ChEBI" id="CHEBI:43474"/>
    </cofactor>
</comment>
<evidence type="ECO:0000256" key="2">
    <source>
        <dbReference type="ARBA" id="ARBA00006188"/>
    </source>
</evidence>
<dbReference type="SUPFAM" id="SSF48208">
    <property type="entry name" value="Six-hairpin glycosidases"/>
    <property type="match status" value="1"/>
</dbReference>
<feature type="domain" description="GH15-like" evidence="12">
    <location>
        <begin position="221"/>
        <end position="580"/>
    </location>
</feature>
<dbReference type="GO" id="GO:0004555">
    <property type="term" value="F:alpha,alpha-trehalase activity"/>
    <property type="evidence" value="ECO:0007669"/>
    <property type="project" value="UniProtKB-EC"/>
</dbReference>
<dbReference type="PANTHER" id="PTHR31616">
    <property type="entry name" value="TREHALASE"/>
    <property type="match status" value="1"/>
</dbReference>
<dbReference type="PANTHER" id="PTHR31616:SF0">
    <property type="entry name" value="GLUCAN 1,4-ALPHA-GLUCOSIDASE"/>
    <property type="match status" value="1"/>
</dbReference>
<dbReference type="GO" id="GO:0005993">
    <property type="term" value="P:trehalose catabolic process"/>
    <property type="evidence" value="ECO:0007669"/>
    <property type="project" value="UniProtKB-ARBA"/>
</dbReference>
<comment type="catalytic activity">
    <reaction evidence="1">
        <text>alpha,alpha-trehalose + H2O = alpha-D-glucose + beta-D-glucose</text>
        <dbReference type="Rhea" id="RHEA:32675"/>
        <dbReference type="ChEBI" id="CHEBI:15377"/>
        <dbReference type="ChEBI" id="CHEBI:15903"/>
        <dbReference type="ChEBI" id="CHEBI:16551"/>
        <dbReference type="ChEBI" id="CHEBI:17925"/>
        <dbReference type="EC" id="3.2.1.28"/>
    </reaction>
</comment>
<evidence type="ECO:0000313" key="14">
    <source>
        <dbReference type="EMBL" id="AKQ70206.1"/>
    </source>
</evidence>
<dbReference type="EMBL" id="CP012109">
    <property type="protein sequence ID" value="AKQ70206.1"/>
    <property type="molecule type" value="Genomic_DNA"/>
</dbReference>
<dbReference type="RefSeq" id="WP_002638171.1">
    <property type="nucleotide sequence ID" value="NZ_CP012109.1"/>
</dbReference>
<evidence type="ECO:0000256" key="10">
    <source>
        <dbReference type="ARBA" id="ARBA00053030"/>
    </source>
</evidence>
<dbReference type="Proteomes" id="UP000009026">
    <property type="component" value="Chromosome"/>
</dbReference>